<evidence type="ECO:0000256" key="1">
    <source>
        <dbReference type="SAM" id="MobiDB-lite"/>
    </source>
</evidence>
<dbReference type="PROSITE" id="PS51352">
    <property type="entry name" value="THIOREDOXIN_2"/>
    <property type="match status" value="1"/>
</dbReference>
<evidence type="ECO:0000313" key="4">
    <source>
        <dbReference type="EMBL" id="TWU49204.1"/>
    </source>
</evidence>
<keyword evidence="2" id="KW-0732">Signal</keyword>
<keyword evidence="4" id="KW-0575">Peroxidase</keyword>
<evidence type="ECO:0000259" key="3">
    <source>
        <dbReference type="PROSITE" id="PS51352"/>
    </source>
</evidence>
<dbReference type="OrthoDB" id="9778494at2"/>
<feature type="region of interest" description="Disordered" evidence="1">
    <location>
        <begin position="439"/>
        <end position="466"/>
    </location>
</feature>
<dbReference type="AlphaFoldDB" id="A0A5C6EL69"/>
<dbReference type="RefSeq" id="WP_146535499.1">
    <property type="nucleotide sequence ID" value="NZ_SJPX01000004.1"/>
</dbReference>
<dbReference type="GO" id="GO:0004601">
    <property type="term" value="F:peroxidase activity"/>
    <property type="evidence" value="ECO:0007669"/>
    <property type="project" value="UniProtKB-KW"/>
</dbReference>
<feature type="signal peptide" evidence="2">
    <location>
        <begin position="1"/>
        <end position="23"/>
    </location>
</feature>
<dbReference type="InterPro" id="IPR036249">
    <property type="entry name" value="Thioredoxin-like_sf"/>
</dbReference>
<dbReference type="Proteomes" id="UP000317977">
    <property type="component" value="Unassembled WGS sequence"/>
</dbReference>
<dbReference type="PANTHER" id="PTHR45588">
    <property type="entry name" value="TPR DOMAIN-CONTAINING PROTEIN"/>
    <property type="match status" value="1"/>
</dbReference>
<feature type="chain" id="PRO_5022693704" evidence="2">
    <location>
        <begin position="24"/>
        <end position="768"/>
    </location>
</feature>
<comment type="caution">
    <text evidence="4">The sequence shown here is derived from an EMBL/GenBank/DDBJ whole genome shotgun (WGS) entry which is preliminary data.</text>
</comment>
<reference evidence="4 5" key="1">
    <citation type="submission" date="2019-02" db="EMBL/GenBank/DDBJ databases">
        <title>Deep-cultivation of Planctomycetes and their phenomic and genomic characterization uncovers novel biology.</title>
        <authorList>
            <person name="Wiegand S."/>
            <person name="Jogler M."/>
            <person name="Boedeker C."/>
            <person name="Pinto D."/>
            <person name="Vollmers J."/>
            <person name="Rivas-Marin E."/>
            <person name="Kohn T."/>
            <person name="Peeters S.H."/>
            <person name="Heuer A."/>
            <person name="Rast P."/>
            <person name="Oberbeckmann S."/>
            <person name="Bunk B."/>
            <person name="Jeske O."/>
            <person name="Meyerdierks A."/>
            <person name="Storesund J.E."/>
            <person name="Kallscheuer N."/>
            <person name="Luecker S."/>
            <person name="Lage O.M."/>
            <person name="Pohl T."/>
            <person name="Merkel B.J."/>
            <person name="Hornburger P."/>
            <person name="Mueller R.-W."/>
            <person name="Bruemmer F."/>
            <person name="Labrenz M."/>
            <person name="Spormann A.M."/>
            <person name="Op Den Camp H."/>
            <person name="Overmann J."/>
            <person name="Amann R."/>
            <person name="Jetten M.S.M."/>
            <person name="Mascher T."/>
            <person name="Medema M.H."/>
            <person name="Devos D.P."/>
            <person name="Kaster A.-K."/>
            <person name="Ovreas L."/>
            <person name="Rohde M."/>
            <person name="Galperin M.Y."/>
            <person name="Jogler C."/>
        </authorList>
    </citation>
    <scope>NUCLEOTIDE SEQUENCE [LARGE SCALE GENOMIC DNA]</scope>
    <source>
        <strain evidence="4 5">Poly59</strain>
    </source>
</reference>
<dbReference type="GO" id="GO:0006950">
    <property type="term" value="P:response to stress"/>
    <property type="evidence" value="ECO:0007669"/>
    <property type="project" value="UniProtKB-ARBA"/>
</dbReference>
<dbReference type="InterPro" id="IPR000866">
    <property type="entry name" value="AhpC/TSA"/>
</dbReference>
<protein>
    <submittedName>
        <fullName evidence="4">Selenocysteine-containing peroxiredoxin PrxU</fullName>
        <ecNumber evidence="4">1.11.1.15</ecNumber>
    </submittedName>
</protein>
<dbReference type="Gene3D" id="3.40.30.10">
    <property type="entry name" value="Glutaredoxin"/>
    <property type="match status" value="1"/>
</dbReference>
<dbReference type="InterPro" id="IPR011990">
    <property type="entry name" value="TPR-like_helical_dom_sf"/>
</dbReference>
<dbReference type="InterPro" id="IPR013766">
    <property type="entry name" value="Thioredoxin_domain"/>
</dbReference>
<accession>A0A5C6EL69</accession>
<dbReference type="EC" id="1.11.1.15" evidence="4"/>
<feature type="domain" description="Thioredoxin" evidence="3">
    <location>
        <begin position="617"/>
        <end position="766"/>
    </location>
</feature>
<organism evidence="4 5">
    <name type="scientific">Rubripirellula reticaptiva</name>
    <dbReference type="NCBI Taxonomy" id="2528013"/>
    <lineage>
        <taxon>Bacteria</taxon>
        <taxon>Pseudomonadati</taxon>
        <taxon>Planctomycetota</taxon>
        <taxon>Planctomycetia</taxon>
        <taxon>Pirellulales</taxon>
        <taxon>Pirellulaceae</taxon>
        <taxon>Rubripirellula</taxon>
    </lineage>
</organism>
<evidence type="ECO:0000256" key="2">
    <source>
        <dbReference type="SAM" id="SignalP"/>
    </source>
</evidence>
<sequence length="768" mass="86629" precursor="true">MLLRIFPTATLLFVCLLANTIYGSDDLAGPDEVEAGHSYHGEAFNEGPRQAGQILAGMPKITFPTSTKSGSAQQFFEQGIAQLHGFWYLESERSFRQAASEDPAMAIAYWGMAMANINNQKRARGFIDEAMKLRNSDTSKREKLYIEALDRMTEKVFDDEDKRSKDEKKEAKQNRTERYLSDLEEILHQYPDDIEAKAFLVLSLWLGDRDGVKLTSRLAVDALLRQIVDANPMHPAHHYGIHLWDSKHPDNALESAAKCGPSSPGIAHMWHMPGHIYSKLKRYNDAAWQQEASARVDHSHMIQSHLMPDQIHNFAHNNEWLVRNLLFVGRVDDALDLSRNLISLPRHPKYNTMSKGGSAKFGRERLIQTLTQYELWDELLHESGGDYLVPTDNATFQEDWMGWSAVAQFKAKLGKPAEGARTLRALQRRRLALQGQLLDLAEQKTKKNENTTTEEQEDTPELPSRDKIKKHIAELTKIIARVSAASASRHKDAAAFKRSAKNAKLDPVLEARWLARTGEHDDAIKLVRKAVKDSPSQVRPLAVLVDLLWESGKQEEATKEFETLRSVAAVADIDTPILARLGPVAAHAKIDGDWRITSKPAADLGDRPPLDQLGPFRWHPYQAESWGAKRADGTLVAGDEFDGKPRILVFYLGFGCLHCMEQLHAMEPKTQEFKDLGIELVAISSETVEELKTGQDNFEAKMSIPLLSDAKQHVFKSFGCWDDFESQPLHGTFLIDAAGNVRWQDIGYEPFMDIDFLVNESKRLLELK</sequence>
<dbReference type="PANTHER" id="PTHR45588:SF1">
    <property type="entry name" value="WW DOMAIN-CONTAINING PROTEIN"/>
    <property type="match status" value="1"/>
</dbReference>
<proteinExistence type="predicted"/>
<dbReference type="EMBL" id="SJPX01000004">
    <property type="protein sequence ID" value="TWU49204.1"/>
    <property type="molecule type" value="Genomic_DNA"/>
</dbReference>
<dbReference type="SUPFAM" id="SSF52833">
    <property type="entry name" value="Thioredoxin-like"/>
    <property type="match status" value="1"/>
</dbReference>
<name>A0A5C6EL69_9BACT</name>
<evidence type="ECO:0000313" key="5">
    <source>
        <dbReference type="Proteomes" id="UP000317977"/>
    </source>
</evidence>
<dbReference type="Pfam" id="PF00578">
    <property type="entry name" value="AhpC-TSA"/>
    <property type="match status" value="1"/>
</dbReference>
<dbReference type="Gene3D" id="1.25.40.10">
    <property type="entry name" value="Tetratricopeptide repeat domain"/>
    <property type="match status" value="1"/>
</dbReference>
<keyword evidence="5" id="KW-1185">Reference proteome</keyword>
<keyword evidence="4" id="KW-0560">Oxidoreductase</keyword>
<dbReference type="SUPFAM" id="SSF48452">
    <property type="entry name" value="TPR-like"/>
    <property type="match status" value="1"/>
</dbReference>
<gene>
    <name evidence="4" type="primary">prxU</name>
    <name evidence="4" type="ORF">Poly59_38180</name>
</gene>